<dbReference type="Pfam" id="PF00390">
    <property type="entry name" value="malic"/>
    <property type="match status" value="1"/>
</dbReference>
<evidence type="ECO:0000313" key="12">
    <source>
        <dbReference type="EMBL" id="VDD89888.1"/>
    </source>
</evidence>
<feature type="chain" id="PRO_5043122657" description="Malic enzyme" evidence="9">
    <location>
        <begin position="26"/>
        <end position="642"/>
    </location>
</feature>
<evidence type="ECO:0000256" key="6">
    <source>
        <dbReference type="PIRSR" id="PIRSR000106-2"/>
    </source>
</evidence>
<dbReference type="NCBIfam" id="NF010052">
    <property type="entry name" value="PRK13529.1"/>
    <property type="match status" value="1"/>
</dbReference>
<dbReference type="Pfam" id="PF03949">
    <property type="entry name" value="Malic_M"/>
    <property type="match status" value="1"/>
</dbReference>
<evidence type="ECO:0000256" key="4">
    <source>
        <dbReference type="ARBA" id="ARBA00023002"/>
    </source>
</evidence>
<dbReference type="SUPFAM" id="SSF51735">
    <property type="entry name" value="NAD(P)-binding Rossmann-fold domains"/>
    <property type="match status" value="1"/>
</dbReference>
<feature type="binding site" evidence="6">
    <location>
        <position position="466"/>
    </location>
    <ligand>
        <name>(S)-malate</name>
        <dbReference type="ChEBI" id="CHEBI:15589"/>
    </ligand>
</feature>
<dbReference type="PROSITE" id="PS00331">
    <property type="entry name" value="MALIC_ENZYMES"/>
    <property type="match status" value="1"/>
</dbReference>
<feature type="domain" description="Malic enzyme N-terminal" evidence="11">
    <location>
        <begin position="136"/>
        <end position="319"/>
    </location>
</feature>
<accession>A0A0N4V4B0</accession>
<evidence type="ECO:0000256" key="5">
    <source>
        <dbReference type="PIRSR" id="PIRSR000106-1"/>
    </source>
</evidence>
<evidence type="ECO:0000256" key="7">
    <source>
        <dbReference type="PIRSR" id="PIRSR000106-3"/>
    </source>
</evidence>
<dbReference type="GO" id="GO:0004473">
    <property type="term" value="F:malate dehydrogenase (decarboxylating) (NADP+) activity"/>
    <property type="evidence" value="ECO:0007669"/>
    <property type="project" value="TreeGrafter"/>
</dbReference>
<feature type="signal peptide" evidence="9">
    <location>
        <begin position="1"/>
        <end position="25"/>
    </location>
</feature>
<evidence type="ECO:0000256" key="1">
    <source>
        <dbReference type="ARBA" id="ARBA00001936"/>
    </source>
</evidence>
<dbReference type="SMART" id="SM00919">
    <property type="entry name" value="Malic_M"/>
    <property type="match status" value="1"/>
</dbReference>
<feature type="active site" description="Proton donor" evidence="5">
    <location>
        <position position="159"/>
    </location>
</feature>
<dbReference type="PIRSF" id="PIRSF000106">
    <property type="entry name" value="ME"/>
    <property type="match status" value="1"/>
</dbReference>
<dbReference type="FunFam" id="3.40.50.720:FF:000060">
    <property type="entry name" value="Malic enzyme"/>
    <property type="match status" value="1"/>
</dbReference>
<feature type="binding site" evidence="6">
    <location>
        <position position="510"/>
    </location>
    <ligand>
        <name>(S)-malate</name>
        <dbReference type="ChEBI" id="CHEBI:15589"/>
    </ligand>
</feature>
<gene>
    <name evidence="12" type="ORF">EVEC_LOCUS4639</name>
</gene>
<comment type="cofactor">
    <cofactor evidence="1">
        <name>Mn(2+)</name>
        <dbReference type="ChEBI" id="CHEBI:29035"/>
    </cofactor>
</comment>
<evidence type="ECO:0000259" key="10">
    <source>
        <dbReference type="SMART" id="SM00919"/>
    </source>
</evidence>
<feature type="binding site" evidence="6">
    <location>
        <position position="214"/>
    </location>
    <ligand>
        <name>(S)-malate</name>
        <dbReference type="ChEBI" id="CHEBI:15589"/>
    </ligand>
</feature>
<dbReference type="PANTHER" id="PTHR23406:SF90">
    <property type="entry name" value="MALIC ENZYME-RELATED"/>
    <property type="match status" value="1"/>
</dbReference>
<reference evidence="12 13" key="2">
    <citation type="submission" date="2018-10" db="EMBL/GenBank/DDBJ databases">
        <authorList>
            <consortium name="Pathogen Informatics"/>
        </authorList>
    </citation>
    <scope>NUCLEOTIDE SEQUENCE [LARGE SCALE GENOMIC DNA]</scope>
</reference>
<keyword evidence="9" id="KW-0732">Signal</keyword>
<dbReference type="OrthoDB" id="5365701at2759"/>
<evidence type="ECO:0000256" key="8">
    <source>
        <dbReference type="RuleBase" id="RU003426"/>
    </source>
</evidence>
<proteinExistence type="inferred from homology"/>
<dbReference type="Proteomes" id="UP000274131">
    <property type="component" value="Unassembled WGS sequence"/>
</dbReference>
<reference evidence="14" key="1">
    <citation type="submission" date="2017-02" db="UniProtKB">
        <authorList>
            <consortium name="WormBaseParasite"/>
        </authorList>
    </citation>
    <scope>IDENTIFICATION</scope>
</reference>
<keyword evidence="3 7" id="KW-0479">Metal-binding</keyword>
<dbReference type="SMART" id="SM01274">
    <property type="entry name" value="malic"/>
    <property type="match status" value="1"/>
</dbReference>
<organism evidence="14">
    <name type="scientific">Enterobius vermicularis</name>
    <name type="common">Human pinworm</name>
    <dbReference type="NCBI Taxonomy" id="51028"/>
    <lineage>
        <taxon>Eukaryota</taxon>
        <taxon>Metazoa</taxon>
        <taxon>Ecdysozoa</taxon>
        <taxon>Nematoda</taxon>
        <taxon>Chromadorea</taxon>
        <taxon>Rhabditida</taxon>
        <taxon>Spirurina</taxon>
        <taxon>Oxyuridomorpha</taxon>
        <taxon>Oxyuroidea</taxon>
        <taxon>Oxyuridae</taxon>
        <taxon>Enterobius</taxon>
    </lineage>
</organism>
<dbReference type="InterPro" id="IPR046346">
    <property type="entry name" value="Aminoacid_DH-like_N_sf"/>
</dbReference>
<evidence type="ECO:0000256" key="3">
    <source>
        <dbReference type="ARBA" id="ARBA00022723"/>
    </source>
</evidence>
<dbReference type="GO" id="GO:0051287">
    <property type="term" value="F:NAD binding"/>
    <property type="evidence" value="ECO:0007669"/>
    <property type="project" value="InterPro"/>
</dbReference>
<evidence type="ECO:0000313" key="13">
    <source>
        <dbReference type="Proteomes" id="UP000274131"/>
    </source>
</evidence>
<dbReference type="PRINTS" id="PR00072">
    <property type="entry name" value="MALOXRDTASE"/>
</dbReference>
<dbReference type="PANTHER" id="PTHR23406">
    <property type="entry name" value="MALIC ENZYME-RELATED"/>
    <property type="match status" value="1"/>
</dbReference>
<dbReference type="Gene3D" id="3.40.50.10380">
    <property type="entry name" value="Malic enzyme, N-terminal domain"/>
    <property type="match status" value="1"/>
</dbReference>
<dbReference type="GO" id="GO:0046872">
    <property type="term" value="F:metal ion binding"/>
    <property type="evidence" value="ECO:0007669"/>
    <property type="project" value="UniProtKB-KW"/>
</dbReference>
<dbReference type="InterPro" id="IPR001891">
    <property type="entry name" value="Malic_OxRdtase"/>
</dbReference>
<dbReference type="GO" id="GO:0005739">
    <property type="term" value="C:mitochondrion"/>
    <property type="evidence" value="ECO:0007669"/>
    <property type="project" value="TreeGrafter"/>
</dbReference>
<dbReference type="GO" id="GO:0006108">
    <property type="term" value="P:malate metabolic process"/>
    <property type="evidence" value="ECO:0007669"/>
    <property type="project" value="TreeGrafter"/>
</dbReference>
<dbReference type="SUPFAM" id="SSF53223">
    <property type="entry name" value="Aminoacid dehydrogenase-like, N-terminal domain"/>
    <property type="match status" value="1"/>
</dbReference>
<dbReference type="InterPro" id="IPR036291">
    <property type="entry name" value="NAD(P)-bd_dom_sf"/>
</dbReference>
<feature type="binding site" evidence="7">
    <location>
        <position position="328"/>
    </location>
    <ligand>
        <name>a divalent metal cation</name>
        <dbReference type="ChEBI" id="CHEBI:60240"/>
    </ligand>
</feature>
<dbReference type="AlphaFoldDB" id="A0A0N4V4B0"/>
<dbReference type="Gene3D" id="3.40.50.720">
    <property type="entry name" value="NAD(P)-binding Rossmann-like Domain"/>
    <property type="match status" value="1"/>
</dbReference>
<comment type="similarity">
    <text evidence="2 8">Belongs to the malic enzymes family.</text>
</comment>
<sequence>MSAYFNLLRAFPLFFSFFFYRVVRQLASKSDLETTGGLDLYDTLDDLQNMSVEELKLYKLYRPERTTPTQHSVEILKTPSLNKGMGFSLYERQYLGIHGLLPPAFMTQEQQAYRVMCKLREQPNDLARYVQLSSLQDRNEKLFYRVLCDNVKELMPIVYTPTVGLACQNFGYIYRSPKGIYVTINDNSISKIHQILCNWPEKDVRAIVVTDGERILGLGDLGTYGIGIPVGKLALYVALGGVQPKWCLPVLLDVGTDNEELLNDPFYIGLRHKRVRGEHYDELLENFMKACTKRYGQKTLIQFEDFGNQNAYRLLKRFQYKYTMFNDDIQGTASVVVAGLMACSRVTKKPLSQERLVFFGAGGAATGIAEMCVRQMLLEGLSEQEAAGQIYMMDIDGLITKSRASTARHSIFAKNMRETRSLIKVIENVKPGILIGASTARGAFTEEVIRTMAEINERPVIFALSNPTSKSECTAEEAFRYTDGRVLFASGSPFPNVELNGKVYEPGQGNNAYIFPGVALGTILFQVRHIDSTIFLLAAKEVASYVSEEDLAVGRIYPRLQDIRETSVRIAMAVADYAYKEGLAGLYPKPANLEKYIRAHQYKTEYDDLINAIYDWPREDTAAGFPILGVSSDDDGEVDMTT</sequence>
<dbReference type="WBParaSite" id="EVEC_0000495501-mRNA-1">
    <property type="protein sequence ID" value="EVEC_0000495501-mRNA-1"/>
    <property type="gene ID" value="EVEC_0000495501"/>
</dbReference>
<dbReference type="InterPro" id="IPR012301">
    <property type="entry name" value="Malic_N_dom"/>
</dbReference>
<evidence type="ECO:0000259" key="11">
    <source>
        <dbReference type="SMART" id="SM01274"/>
    </source>
</evidence>
<feature type="domain" description="Malic enzyme NAD-binding" evidence="10">
    <location>
        <begin position="329"/>
        <end position="579"/>
    </location>
</feature>
<dbReference type="InterPro" id="IPR012302">
    <property type="entry name" value="Malic_NAD-bd"/>
</dbReference>
<feature type="binding site" evidence="7">
    <location>
        <position position="304"/>
    </location>
    <ligand>
        <name>a divalent metal cation</name>
        <dbReference type="ChEBI" id="CHEBI:60240"/>
    </ligand>
</feature>
<feature type="active site" description="Proton acceptor" evidence="5">
    <location>
        <position position="232"/>
    </location>
</feature>
<feature type="binding site" evidence="7">
    <location>
        <position position="305"/>
    </location>
    <ligand>
        <name>a divalent metal cation</name>
        <dbReference type="ChEBI" id="CHEBI:60240"/>
    </ligand>
</feature>
<dbReference type="EMBL" id="UXUI01007913">
    <property type="protein sequence ID" value="VDD89888.1"/>
    <property type="molecule type" value="Genomic_DNA"/>
</dbReference>
<evidence type="ECO:0000256" key="9">
    <source>
        <dbReference type="SAM" id="SignalP"/>
    </source>
</evidence>
<keyword evidence="4 8" id="KW-0560">Oxidoreductase</keyword>
<evidence type="ECO:0000313" key="14">
    <source>
        <dbReference type="WBParaSite" id="EVEC_0000495501-mRNA-1"/>
    </source>
</evidence>
<dbReference type="CDD" id="cd05312">
    <property type="entry name" value="NAD_bind_1_malic_enz"/>
    <property type="match status" value="1"/>
</dbReference>
<dbReference type="InterPro" id="IPR037062">
    <property type="entry name" value="Malic_N_dom_sf"/>
</dbReference>
<protein>
    <recommendedName>
        <fullName evidence="8">Malic enzyme</fullName>
    </recommendedName>
</protein>
<dbReference type="STRING" id="51028.A0A0N4V4B0"/>
<evidence type="ECO:0000256" key="2">
    <source>
        <dbReference type="ARBA" id="ARBA00008785"/>
    </source>
</evidence>
<comment type="cofactor">
    <cofactor evidence="7">
        <name>Mg(2+)</name>
        <dbReference type="ChEBI" id="CHEBI:18420"/>
    </cofactor>
    <cofactor evidence="7">
        <name>Mn(2+)</name>
        <dbReference type="ChEBI" id="CHEBI:29035"/>
    </cofactor>
    <text evidence="7">Divalent metal cations. Prefers magnesium or manganese.</text>
</comment>
<keyword evidence="13" id="KW-1185">Reference proteome</keyword>
<dbReference type="FunFam" id="3.40.50.10380:FF:000004">
    <property type="entry name" value="Malic enzyme"/>
    <property type="match status" value="1"/>
</dbReference>
<name>A0A0N4V4B0_ENTVE</name>
<dbReference type="InterPro" id="IPR015884">
    <property type="entry name" value="Malic_enzyme_CS"/>
</dbReference>